<evidence type="ECO:0000256" key="10">
    <source>
        <dbReference type="ARBA" id="ARBA00023034"/>
    </source>
</evidence>
<comment type="similarity">
    <text evidence="2">Belongs to the glycosyltransferase 31 family.</text>
</comment>
<dbReference type="InterPro" id="IPR011333">
    <property type="entry name" value="SKP1/BTB/POZ_sf"/>
</dbReference>
<accession>A0A0D6LIW4</accession>
<comment type="subcellular location">
    <subcellularLocation>
        <location evidence="1">Golgi apparatus membrane</location>
        <topology evidence="1">Single-pass type II membrane protein</topology>
    </subcellularLocation>
</comment>
<evidence type="ECO:0000313" key="14">
    <source>
        <dbReference type="Proteomes" id="UP000054495"/>
    </source>
</evidence>
<keyword evidence="11" id="KW-0472">Membrane</keyword>
<dbReference type="Proteomes" id="UP000054495">
    <property type="component" value="Unassembled WGS sequence"/>
</dbReference>
<dbReference type="GO" id="GO:0016758">
    <property type="term" value="F:hexosyltransferase activity"/>
    <property type="evidence" value="ECO:0007669"/>
    <property type="project" value="InterPro"/>
</dbReference>
<evidence type="ECO:0000256" key="5">
    <source>
        <dbReference type="ARBA" id="ARBA00022679"/>
    </source>
</evidence>
<dbReference type="SUPFAM" id="SSF54695">
    <property type="entry name" value="POZ domain"/>
    <property type="match status" value="1"/>
</dbReference>
<reference evidence="13 14" key="1">
    <citation type="submission" date="2013-05" db="EMBL/GenBank/DDBJ databases">
        <title>Draft genome of the parasitic nematode Anyclostoma ceylanicum.</title>
        <authorList>
            <person name="Mitreva M."/>
        </authorList>
    </citation>
    <scope>NUCLEOTIDE SEQUENCE [LARGE SCALE GENOMIC DNA]</scope>
</reference>
<keyword evidence="7" id="KW-0677">Repeat</keyword>
<dbReference type="EMBL" id="KE125134">
    <property type="protein sequence ID" value="EPB71133.1"/>
    <property type="molecule type" value="Genomic_DNA"/>
</dbReference>
<keyword evidence="6" id="KW-0812">Transmembrane</keyword>
<protein>
    <recommendedName>
        <fullName evidence="12">BTB domain-containing protein</fullName>
    </recommendedName>
</protein>
<dbReference type="Pfam" id="PF01762">
    <property type="entry name" value="Galactosyl_T"/>
    <property type="match status" value="1"/>
</dbReference>
<keyword evidence="4" id="KW-0328">Glycosyltransferase</keyword>
<evidence type="ECO:0000256" key="9">
    <source>
        <dbReference type="ARBA" id="ARBA00022989"/>
    </source>
</evidence>
<dbReference type="PANTHER" id="PTHR24412">
    <property type="entry name" value="KELCH PROTEIN"/>
    <property type="match status" value="1"/>
</dbReference>
<keyword evidence="3" id="KW-0880">Kelch repeat</keyword>
<organism evidence="13 14">
    <name type="scientific">Ancylostoma ceylanicum</name>
    <dbReference type="NCBI Taxonomy" id="53326"/>
    <lineage>
        <taxon>Eukaryota</taxon>
        <taxon>Metazoa</taxon>
        <taxon>Ecdysozoa</taxon>
        <taxon>Nematoda</taxon>
        <taxon>Chromadorea</taxon>
        <taxon>Rhabditida</taxon>
        <taxon>Rhabditina</taxon>
        <taxon>Rhabditomorpha</taxon>
        <taxon>Strongyloidea</taxon>
        <taxon>Ancylostomatidae</taxon>
        <taxon>Ancylostomatinae</taxon>
        <taxon>Ancylostoma</taxon>
    </lineage>
</organism>
<keyword evidence="10" id="KW-0333">Golgi apparatus</keyword>
<dbReference type="SMART" id="SM00225">
    <property type="entry name" value="BTB"/>
    <property type="match status" value="1"/>
</dbReference>
<keyword evidence="8" id="KW-0735">Signal-anchor</keyword>
<evidence type="ECO:0000256" key="6">
    <source>
        <dbReference type="ARBA" id="ARBA00022692"/>
    </source>
</evidence>
<dbReference type="PRINTS" id="PR00501">
    <property type="entry name" value="KELCHREPEAT"/>
</dbReference>
<evidence type="ECO:0000256" key="1">
    <source>
        <dbReference type="ARBA" id="ARBA00004323"/>
    </source>
</evidence>
<evidence type="ECO:0000256" key="3">
    <source>
        <dbReference type="ARBA" id="ARBA00022441"/>
    </source>
</evidence>
<evidence type="ECO:0000313" key="13">
    <source>
        <dbReference type="EMBL" id="EPB71133.1"/>
    </source>
</evidence>
<dbReference type="PANTHER" id="PTHR24412:SF493">
    <property type="entry name" value="BTB DOMAIN-CONTAINING PROTEIN"/>
    <property type="match status" value="1"/>
</dbReference>
<sequence>MYFTPPGDQLTLVPKRIRCAVSMRADDTDKWGHETLDEREDYQLVLRDSSIKNDLLNRLNTFRCNRELCDIVLFVREREIFAHKVVLAAVSPALFDMFLTENEEESNGAPSNGHSENGHEPAAQFTTTLTVAPSTKKPMAYFDFAQTDYECFEALVNFAYTSYLEISSKKVAELYKTAFALQMTPVVKACANFLADNLNLKNCIGIRRQANFNDDVYLLGKVDTFIQENFEKIIDDSVEFTQLPCIKTRIIVPTEDGRRANLEKCTNIAQSTLDYFNGLPHDRVEHSIEMLTHKTTLLYLEDDQRLTDCAEIDDKSSVGSCDIIQDYKKSGKDVAKAMTSGSMDATFNTPIQHRVTGAVPVRLNASRVPNVRYSSTESLNSLDSDDTDPQDTIETRLIAMHQTSSDYWVALCVLYRRLVVLSIQLTDDEDITKSKNNNGVDPQKTALLSRLITCTGSHRRPLATMNGARCSIGASFVNGKIIVCGGYDRGECLKSVEEYDVVRGEWKQLQSMKDERGRFDSAVLNGKVYAVAGSNGNNDLKTAEVYNPKTNQWTAIPPLSKPRSHNGCAALDGFIFCVGGSSDQEVLRDCERYDVNREVWEPIAPMELARYQAGVIAWRGLVVACGGCDRWNCMDSVEAYDPKTNTWRMLSKMRTARRGCAVAVIRDTLYVIGGHDGQQSLSSVEVLDHPAAAWRPGPPLTTPRANTHAVVTAGNVIYAIGGFNGNQFLNSIELMDSEQVGWRNWQLSDRTPLTEEDEEVEPPSPGPIAQETKMEAKAVETRRAVASGLPKAPVENDLRSFHCIVEPECQGQNGTPRLLIIVKSSIYNELQRNAIRKTWGSQRESVRVVFIVGVEAESSPGVKRGFIKELREHGDVLHIDVLDTYRNNTLKVSLEMYPFDRYPPYISAGAVLLSRETVSYFYYAMQLVKLYPFDDIYAGILAYLLRVPPTHNEAFVFWSRSISAEEWQTGKVLAAHGYPYNRLIDEYSIINGVK</sequence>
<evidence type="ECO:0000256" key="4">
    <source>
        <dbReference type="ARBA" id="ARBA00022676"/>
    </source>
</evidence>
<dbReference type="InterPro" id="IPR000210">
    <property type="entry name" value="BTB/POZ_dom"/>
</dbReference>
<gene>
    <name evidence="13" type="ORF">ANCCEY_09768</name>
</gene>
<keyword evidence="9" id="KW-1133">Transmembrane helix</keyword>
<proteinExistence type="inferred from homology"/>
<dbReference type="GO" id="GO:0000139">
    <property type="term" value="C:Golgi membrane"/>
    <property type="evidence" value="ECO:0007669"/>
    <property type="project" value="UniProtKB-SubCell"/>
</dbReference>
<evidence type="ECO:0000256" key="7">
    <source>
        <dbReference type="ARBA" id="ARBA00022737"/>
    </source>
</evidence>
<dbReference type="Gene3D" id="3.30.710.10">
    <property type="entry name" value="Potassium Channel Kv1.1, Chain A"/>
    <property type="match status" value="1"/>
</dbReference>
<dbReference type="SUPFAM" id="SSF117281">
    <property type="entry name" value="Kelch motif"/>
    <property type="match status" value="1"/>
</dbReference>
<evidence type="ECO:0000256" key="2">
    <source>
        <dbReference type="ARBA" id="ARBA00008661"/>
    </source>
</evidence>
<dbReference type="Pfam" id="PF00651">
    <property type="entry name" value="BTB"/>
    <property type="match status" value="2"/>
</dbReference>
<dbReference type="AlphaFoldDB" id="A0A0D6LIW4"/>
<dbReference type="Pfam" id="PF01344">
    <property type="entry name" value="Kelch_1"/>
    <property type="match status" value="6"/>
</dbReference>
<evidence type="ECO:0000256" key="11">
    <source>
        <dbReference type="ARBA" id="ARBA00023136"/>
    </source>
</evidence>
<dbReference type="PROSITE" id="PS50097">
    <property type="entry name" value="BTB"/>
    <property type="match status" value="1"/>
</dbReference>
<dbReference type="InterPro" id="IPR015915">
    <property type="entry name" value="Kelch-typ_b-propeller"/>
</dbReference>
<keyword evidence="5" id="KW-0808">Transferase</keyword>
<dbReference type="Gene3D" id="2.120.10.80">
    <property type="entry name" value="Kelch-type beta propeller"/>
    <property type="match status" value="2"/>
</dbReference>
<dbReference type="InterPro" id="IPR002659">
    <property type="entry name" value="Glyco_trans_31"/>
</dbReference>
<evidence type="ECO:0000259" key="12">
    <source>
        <dbReference type="PROSITE" id="PS50097"/>
    </source>
</evidence>
<dbReference type="SMART" id="SM00612">
    <property type="entry name" value="Kelch"/>
    <property type="match status" value="5"/>
</dbReference>
<feature type="domain" description="BTB" evidence="12">
    <location>
        <begin position="69"/>
        <end position="168"/>
    </location>
</feature>
<dbReference type="InterPro" id="IPR006652">
    <property type="entry name" value="Kelch_1"/>
</dbReference>
<name>A0A0D6LIW4_9BILA</name>
<keyword evidence="14" id="KW-1185">Reference proteome</keyword>
<evidence type="ECO:0000256" key="8">
    <source>
        <dbReference type="ARBA" id="ARBA00022968"/>
    </source>
</evidence>